<reference evidence="1 2" key="1">
    <citation type="submission" date="2014-04" db="EMBL/GenBank/DDBJ databases">
        <authorList>
            <consortium name="DOE Joint Genome Institute"/>
            <person name="Kuo A."/>
            <person name="Kohler A."/>
            <person name="Nagy L.G."/>
            <person name="Floudas D."/>
            <person name="Copeland A."/>
            <person name="Barry K.W."/>
            <person name="Cichocki N."/>
            <person name="Veneault-Fourrey C."/>
            <person name="LaButti K."/>
            <person name="Lindquist E.A."/>
            <person name="Lipzen A."/>
            <person name="Lundell T."/>
            <person name="Morin E."/>
            <person name="Murat C."/>
            <person name="Sun H."/>
            <person name="Tunlid A."/>
            <person name="Henrissat B."/>
            <person name="Grigoriev I.V."/>
            <person name="Hibbett D.S."/>
            <person name="Martin F."/>
            <person name="Nordberg H.P."/>
            <person name="Cantor M.N."/>
            <person name="Hua S.X."/>
        </authorList>
    </citation>
    <scope>NUCLEOTIDE SEQUENCE [LARGE SCALE GENOMIC DNA]</scope>
    <source>
        <strain evidence="1 2">LaAM-08-1</strain>
    </source>
</reference>
<proteinExistence type="predicted"/>
<gene>
    <name evidence="1" type="ORF">K443DRAFT_488953</name>
</gene>
<evidence type="ECO:0000313" key="2">
    <source>
        <dbReference type="Proteomes" id="UP000054477"/>
    </source>
</evidence>
<evidence type="ECO:0000313" key="1">
    <source>
        <dbReference type="EMBL" id="KIK03174.1"/>
    </source>
</evidence>
<dbReference type="Proteomes" id="UP000054477">
    <property type="component" value="Unassembled WGS sequence"/>
</dbReference>
<keyword evidence="2" id="KW-1185">Reference proteome</keyword>
<dbReference type="HOGENOM" id="CLU_1927963_0_0_1"/>
<protein>
    <submittedName>
        <fullName evidence="1">Uncharacterized protein</fullName>
    </submittedName>
</protein>
<name>A0A0C9XNV3_9AGAR</name>
<accession>A0A0C9XNV3</accession>
<reference evidence="2" key="2">
    <citation type="submission" date="2015-01" db="EMBL/GenBank/DDBJ databases">
        <title>Evolutionary Origins and Diversification of the Mycorrhizal Mutualists.</title>
        <authorList>
            <consortium name="DOE Joint Genome Institute"/>
            <consortium name="Mycorrhizal Genomics Consortium"/>
            <person name="Kohler A."/>
            <person name="Kuo A."/>
            <person name="Nagy L.G."/>
            <person name="Floudas D."/>
            <person name="Copeland A."/>
            <person name="Barry K.W."/>
            <person name="Cichocki N."/>
            <person name="Veneault-Fourrey C."/>
            <person name="LaButti K."/>
            <person name="Lindquist E.A."/>
            <person name="Lipzen A."/>
            <person name="Lundell T."/>
            <person name="Morin E."/>
            <person name="Murat C."/>
            <person name="Riley R."/>
            <person name="Ohm R."/>
            <person name="Sun H."/>
            <person name="Tunlid A."/>
            <person name="Henrissat B."/>
            <person name="Grigoriev I.V."/>
            <person name="Hibbett D.S."/>
            <person name="Martin F."/>
        </authorList>
    </citation>
    <scope>NUCLEOTIDE SEQUENCE [LARGE SCALE GENOMIC DNA]</scope>
    <source>
        <strain evidence="2">LaAM-08-1</strain>
    </source>
</reference>
<organism evidence="1 2">
    <name type="scientific">Laccaria amethystina LaAM-08-1</name>
    <dbReference type="NCBI Taxonomy" id="1095629"/>
    <lineage>
        <taxon>Eukaryota</taxon>
        <taxon>Fungi</taxon>
        <taxon>Dikarya</taxon>
        <taxon>Basidiomycota</taxon>
        <taxon>Agaricomycotina</taxon>
        <taxon>Agaricomycetes</taxon>
        <taxon>Agaricomycetidae</taxon>
        <taxon>Agaricales</taxon>
        <taxon>Agaricineae</taxon>
        <taxon>Hydnangiaceae</taxon>
        <taxon>Laccaria</taxon>
    </lineage>
</organism>
<dbReference type="EMBL" id="KN838583">
    <property type="protein sequence ID" value="KIK03174.1"/>
    <property type="molecule type" value="Genomic_DNA"/>
</dbReference>
<sequence>MAFAYARSKANRHLRGAHAKAGRLLWQGMLSPRRMPSLNVKRCYEEGQSRWCAPIVQESIIRNTSFSTDINLSERNSKNLRWHFFSGSDADLHHLLILPNSHIHAFCQDTNGILQSVVTAQHFKCTGVTCT</sequence>
<dbReference type="AlphaFoldDB" id="A0A0C9XNV3"/>